<dbReference type="FunFam" id="6.10.250.3260:FF:000001">
    <property type="entry name" value="60S ribosomal protein L21"/>
    <property type="match status" value="1"/>
</dbReference>
<dbReference type="EnsemblFungi" id="FOXG_03619T0">
    <property type="protein sequence ID" value="FOXG_03619P0"/>
    <property type="gene ID" value="FOXG_03619"/>
</dbReference>
<dbReference type="GO" id="GO:0005840">
    <property type="term" value="C:ribosome"/>
    <property type="evidence" value="ECO:0007669"/>
    <property type="project" value="UniProtKB-KW"/>
</dbReference>
<dbReference type="InterPro" id="IPR001147">
    <property type="entry name" value="Ribosomal_eL21"/>
</dbReference>
<evidence type="ECO:0000313" key="5">
    <source>
        <dbReference type="EMBL" id="EGU79449.1"/>
    </source>
</evidence>
<dbReference type="STRING" id="426428.A0A0D2XI68"/>
<accession>F9FUF3</accession>
<feature type="compositionally biased region" description="Polar residues" evidence="4">
    <location>
        <begin position="147"/>
        <end position="160"/>
    </location>
</feature>
<dbReference type="GO" id="GO:1990904">
    <property type="term" value="C:ribonucleoprotein complex"/>
    <property type="evidence" value="ECO:0007669"/>
    <property type="project" value="UniProtKB-KW"/>
</dbReference>
<reference evidence="6" key="2">
    <citation type="submission" date="2025-05" db="UniProtKB">
        <authorList>
            <consortium name="EnsemblFungi"/>
        </authorList>
    </citation>
    <scope>IDENTIFICATION</scope>
    <source>
        <strain evidence="6">4287 / CBS 123668 / FGSC 9935 / NRRL 34936</strain>
    </source>
</reference>
<dbReference type="SUPFAM" id="SSF50104">
    <property type="entry name" value="Translation proteins SH3-like domain"/>
    <property type="match status" value="1"/>
</dbReference>
<dbReference type="InterPro" id="IPR036948">
    <property type="entry name" value="Ribosomal_eL21_sf"/>
</dbReference>
<evidence type="ECO:0000313" key="7">
    <source>
        <dbReference type="Proteomes" id="UP000002489"/>
    </source>
</evidence>
<dbReference type="PROSITE" id="PS01171">
    <property type="entry name" value="RIBOSOMAL_L21E"/>
    <property type="match status" value="1"/>
</dbReference>
<dbReference type="OrthoDB" id="1539250at2759"/>
<dbReference type="InterPro" id="IPR008991">
    <property type="entry name" value="Translation_prot_SH3-like_sf"/>
</dbReference>
<organism evidence="6 7">
    <name type="scientific">Fusarium oxysporum (strain Fo5176)</name>
    <name type="common">Fusarium vascular wilt</name>
    <dbReference type="NCBI Taxonomy" id="660025"/>
    <lineage>
        <taxon>Eukaryota</taxon>
        <taxon>Fungi</taxon>
        <taxon>Dikarya</taxon>
        <taxon>Ascomycota</taxon>
        <taxon>Pezizomycotina</taxon>
        <taxon>Sordariomycetes</taxon>
        <taxon>Hypocreomycetidae</taxon>
        <taxon>Hypocreales</taxon>
        <taxon>Nectriaceae</taxon>
        <taxon>Fusarium</taxon>
        <taxon>Fusarium oxysporum species complex</taxon>
    </lineage>
</organism>
<dbReference type="PANTHER" id="PTHR20981">
    <property type="entry name" value="60S RIBOSOMAL PROTEIN L21"/>
    <property type="match status" value="1"/>
</dbReference>
<dbReference type="InterPro" id="IPR018259">
    <property type="entry name" value="Ribosomal_eL21_CS"/>
</dbReference>
<reference evidence="5 7" key="1">
    <citation type="journal article" date="2012" name="Mol. Plant Microbe Interact.">
        <title>A highly conserved effector in Fusarium oxysporum is required for full virulence on Arabidopsis.</title>
        <authorList>
            <person name="Thatcher L.F."/>
            <person name="Gardiner D.M."/>
            <person name="Kazan K."/>
            <person name="Manners J."/>
        </authorList>
    </citation>
    <scope>NUCLEOTIDE SEQUENCE [LARGE SCALE GENOMIC DNA]</scope>
    <source>
        <strain evidence="5 7">Fo5176</strain>
    </source>
</reference>
<dbReference type="PaxDb" id="5507-FOXG_03619P0"/>
<sequence length="160" mass="18127">MGHSYGKRAGTRYAFSRDFRKKGMIALNTYLRQYRVGDIVDIKANGAVQKGMPFKVYHGKTGVIYNVTKSAVGVIIYKQVKHRYIEKRINVRIEHIQQSRSREDFLKRVKANAEAKKEAKANGTVVQVKRQPAGPREAHTLSLADNPPQTVTPLPYETTI</sequence>
<evidence type="ECO:0000256" key="1">
    <source>
        <dbReference type="ARBA" id="ARBA00008427"/>
    </source>
</evidence>
<comment type="similarity">
    <text evidence="1">Belongs to the eukaryotic ribosomal protein eL21 family.</text>
</comment>
<gene>
    <name evidence="6" type="primary">28945733</name>
    <name evidence="5" type="ORF">FOXB_10034</name>
</gene>
<dbReference type="AlphaFoldDB" id="A0A0D2XI68"/>
<evidence type="ECO:0000313" key="6">
    <source>
        <dbReference type="EnsemblFungi" id="FOXG_03619P0"/>
    </source>
</evidence>
<dbReference type="Proteomes" id="UP000002489">
    <property type="component" value="Unassembled WGS sequence"/>
</dbReference>
<dbReference type="VEuPathDB" id="FungiDB:FOXG_03619"/>
<dbReference type="Pfam" id="PF01157">
    <property type="entry name" value="Ribosomal_L21e"/>
    <property type="match status" value="1"/>
</dbReference>
<dbReference type="FunFam" id="2.30.30.70:FF:000001">
    <property type="entry name" value="60S ribosomal protein L21"/>
    <property type="match status" value="1"/>
</dbReference>
<keyword evidence="2" id="KW-0689">Ribosomal protein</keyword>
<dbReference type="Gene3D" id="6.10.250.3260">
    <property type="match status" value="1"/>
</dbReference>
<evidence type="ECO:0000256" key="4">
    <source>
        <dbReference type="SAM" id="MobiDB-lite"/>
    </source>
</evidence>
<dbReference type="GO" id="GO:0006412">
    <property type="term" value="P:translation"/>
    <property type="evidence" value="ECO:0007669"/>
    <property type="project" value="InterPro"/>
</dbReference>
<keyword evidence="3" id="KW-0687">Ribonucleoprotein</keyword>
<dbReference type="EMBL" id="AFQF01002678">
    <property type="protein sequence ID" value="EGU79449.1"/>
    <property type="molecule type" value="Genomic_DNA"/>
</dbReference>
<name>A0A0D2XI68_FUSOF</name>
<evidence type="ECO:0000256" key="3">
    <source>
        <dbReference type="ARBA" id="ARBA00023274"/>
    </source>
</evidence>
<accession>A0A0D2XI68</accession>
<proteinExistence type="inferred from homology"/>
<dbReference type="Gene3D" id="2.30.30.70">
    <property type="entry name" value="Ribosomal protein L21"/>
    <property type="match status" value="1"/>
</dbReference>
<feature type="region of interest" description="Disordered" evidence="4">
    <location>
        <begin position="120"/>
        <end position="160"/>
    </location>
</feature>
<protein>
    <submittedName>
        <fullName evidence="5 6">Uncharacterized protein</fullName>
    </submittedName>
</protein>
<dbReference type="GO" id="GO:0003735">
    <property type="term" value="F:structural constituent of ribosome"/>
    <property type="evidence" value="ECO:0007669"/>
    <property type="project" value="InterPro"/>
</dbReference>
<evidence type="ECO:0000256" key="2">
    <source>
        <dbReference type="ARBA" id="ARBA00022980"/>
    </source>
</evidence>